<evidence type="ECO:0000256" key="11">
    <source>
        <dbReference type="RuleBase" id="RU000363"/>
    </source>
</evidence>
<protein>
    <recommendedName>
        <fullName evidence="6">NADP-dependent 3-hydroxy acid dehydrogenase YdfG</fullName>
        <ecNumber evidence="4">1.1.1.298</ecNumber>
        <ecNumber evidence="5">1.1.1.381</ecNumber>
    </recommendedName>
    <alternativeName>
        <fullName evidence="8">L-allo-threonine dehydrogenase</fullName>
    </alternativeName>
    <alternativeName>
        <fullName evidence="7">Malonic semialdehyde reductase</fullName>
    </alternativeName>
</protein>
<comment type="function">
    <text evidence="9">NADP-dependent dehydrogenase with broad substrate specificity acting on 3-hydroxy acids. Catalyzes the NADP-dependent oxidation of L-allo-threonine to L-2-amino-3-keto-butyrate, which is spontaneously decarboxylated into aminoacetone. Also acts on D-threonine, L-serine, D-serine, D-3-hydroxyisobutyrate, L-3-hydroxyisobutyrate, D-glycerate and L-glycerate. Able to catalyze the reduction of the malonic semialdehyde to 3-hydroxypropionic acid. YdfG is apparently supplementing RutE, the presumed malonic semialdehyde reductase involved in pyrimidine degradation since both are able to detoxify malonic semialdehyde.</text>
</comment>
<dbReference type="CDD" id="cd05233">
    <property type="entry name" value="SDR_c"/>
    <property type="match status" value="1"/>
</dbReference>
<evidence type="ECO:0000256" key="9">
    <source>
        <dbReference type="ARBA" id="ARBA00045650"/>
    </source>
</evidence>
<comment type="catalytic activity">
    <reaction evidence="3">
        <text>L-allo-threonine + NADP(+) = aminoacetone + CO2 + NADPH</text>
        <dbReference type="Rhea" id="RHEA:43524"/>
        <dbReference type="ChEBI" id="CHEBI:16526"/>
        <dbReference type="ChEBI" id="CHEBI:57783"/>
        <dbReference type="ChEBI" id="CHEBI:58320"/>
        <dbReference type="ChEBI" id="CHEBI:58349"/>
        <dbReference type="ChEBI" id="CHEBI:58585"/>
        <dbReference type="EC" id="1.1.1.381"/>
    </reaction>
</comment>
<organism evidence="12 13">
    <name type="scientific">Phenylobacterium parvum</name>
    <dbReference type="NCBI Taxonomy" id="2201350"/>
    <lineage>
        <taxon>Bacteria</taxon>
        <taxon>Pseudomonadati</taxon>
        <taxon>Pseudomonadota</taxon>
        <taxon>Alphaproteobacteria</taxon>
        <taxon>Caulobacterales</taxon>
        <taxon>Caulobacteraceae</taxon>
        <taxon>Phenylobacterium</taxon>
    </lineage>
</organism>
<evidence type="ECO:0000256" key="2">
    <source>
        <dbReference type="ARBA" id="ARBA00023002"/>
    </source>
</evidence>
<evidence type="ECO:0000256" key="7">
    <source>
        <dbReference type="ARBA" id="ARBA00044271"/>
    </source>
</evidence>
<dbReference type="InterPro" id="IPR036291">
    <property type="entry name" value="NAD(P)-bd_dom_sf"/>
</dbReference>
<dbReference type="Proteomes" id="UP000247763">
    <property type="component" value="Chromosome"/>
</dbReference>
<dbReference type="SUPFAM" id="SSF51735">
    <property type="entry name" value="NAD(P)-binding Rossmann-fold domains"/>
    <property type="match status" value="1"/>
</dbReference>
<dbReference type="PANTHER" id="PTHR43086">
    <property type="entry name" value="VERY-LONG-CHAIN 3-OXOOACYL-COA REDUCTASE"/>
    <property type="match status" value="1"/>
</dbReference>
<evidence type="ECO:0000256" key="3">
    <source>
        <dbReference type="ARBA" id="ARBA00043812"/>
    </source>
</evidence>
<evidence type="ECO:0000256" key="6">
    <source>
        <dbReference type="ARBA" id="ARBA00044065"/>
    </source>
</evidence>
<keyword evidence="2" id="KW-0560">Oxidoreductase</keyword>
<comment type="similarity">
    <text evidence="1 11">Belongs to the short-chain dehydrogenases/reductases (SDR) family.</text>
</comment>
<dbReference type="PIRSF" id="PIRSF000126">
    <property type="entry name" value="11-beta-HSD1"/>
    <property type="match status" value="1"/>
</dbReference>
<sequence>MGHLGIAVVTGASSGIGSAFATRLASRGYDLLLVARRGDRLRALAERLQADAGVDVTTLVADLTRADDLADVEARIAEIPVSFLVNNAGVGALGPTSIVPPDAQEALIRVNVIALTRLSLAAIARFRSLGGGTLVNIASIMALMPSSGGGAYSGSKAYVLNFTRSLRLELEGAGIGVHAVLPGPVRTEFFSSQGLSDSVFPDQAYITPEALVDAALAGVALGEEVITPTLASPDPWRDVEAMRRAYLREAMSGEIAPRYRDG</sequence>
<dbReference type="OrthoDB" id="9810734at2"/>
<dbReference type="Gene3D" id="3.40.50.720">
    <property type="entry name" value="NAD(P)-binding Rossmann-like Domain"/>
    <property type="match status" value="1"/>
</dbReference>
<evidence type="ECO:0000313" key="13">
    <source>
        <dbReference type="Proteomes" id="UP000247763"/>
    </source>
</evidence>
<evidence type="ECO:0000256" key="8">
    <source>
        <dbReference type="ARBA" id="ARBA00044349"/>
    </source>
</evidence>
<dbReference type="PROSITE" id="PS00061">
    <property type="entry name" value="ADH_SHORT"/>
    <property type="match status" value="1"/>
</dbReference>
<dbReference type="EC" id="1.1.1.298" evidence="4"/>
<dbReference type="KEGG" id="phb:HYN04_08340"/>
<dbReference type="EMBL" id="CP029479">
    <property type="protein sequence ID" value="AWM77771.1"/>
    <property type="molecule type" value="Genomic_DNA"/>
</dbReference>
<dbReference type="PRINTS" id="PR00081">
    <property type="entry name" value="GDHRDH"/>
</dbReference>
<dbReference type="AlphaFoldDB" id="A0A2Z3HWS1"/>
<dbReference type="PRINTS" id="PR00080">
    <property type="entry name" value="SDRFAMILY"/>
</dbReference>
<proteinExistence type="inferred from homology"/>
<dbReference type="EC" id="1.1.1.381" evidence="5"/>
<evidence type="ECO:0000256" key="5">
    <source>
        <dbReference type="ARBA" id="ARBA00044059"/>
    </source>
</evidence>
<keyword evidence="13" id="KW-1185">Reference proteome</keyword>
<accession>A0A2Z3HWS1</accession>
<dbReference type="Pfam" id="PF00106">
    <property type="entry name" value="adh_short"/>
    <property type="match status" value="1"/>
</dbReference>
<dbReference type="InterPro" id="IPR002347">
    <property type="entry name" value="SDR_fam"/>
</dbReference>
<dbReference type="InterPro" id="IPR020904">
    <property type="entry name" value="Sc_DH/Rdtase_CS"/>
</dbReference>
<dbReference type="GO" id="GO:0035527">
    <property type="term" value="F:3-hydroxypropionate dehydrogenase (NADP+) activity"/>
    <property type="evidence" value="ECO:0007669"/>
    <property type="project" value="UniProtKB-EC"/>
</dbReference>
<reference evidence="13" key="1">
    <citation type="submission" date="2018-05" db="EMBL/GenBank/DDBJ databases">
        <title>Genome sequencing of Phenylobacterium sp. HYN0004.</title>
        <authorList>
            <person name="Yi H."/>
            <person name="Baek C."/>
        </authorList>
    </citation>
    <scope>NUCLEOTIDE SEQUENCE [LARGE SCALE GENOMIC DNA]</scope>
    <source>
        <strain evidence="13">HYN0004</strain>
    </source>
</reference>
<dbReference type="PANTHER" id="PTHR43086:SF3">
    <property type="entry name" value="NADP-DEPENDENT 3-HYDROXY ACID DEHYDROGENASE YDFG"/>
    <property type="match status" value="1"/>
</dbReference>
<comment type="catalytic activity">
    <reaction evidence="10">
        <text>3-hydroxypropanoate + NADP(+) = 3-oxopropanoate + NADPH + H(+)</text>
        <dbReference type="Rhea" id="RHEA:26438"/>
        <dbReference type="ChEBI" id="CHEBI:15378"/>
        <dbReference type="ChEBI" id="CHEBI:16510"/>
        <dbReference type="ChEBI" id="CHEBI:33190"/>
        <dbReference type="ChEBI" id="CHEBI:57783"/>
        <dbReference type="ChEBI" id="CHEBI:58349"/>
        <dbReference type="EC" id="1.1.1.298"/>
    </reaction>
</comment>
<dbReference type="RefSeq" id="WP_110450338.1">
    <property type="nucleotide sequence ID" value="NZ_CP029479.1"/>
</dbReference>
<evidence type="ECO:0000313" key="12">
    <source>
        <dbReference type="EMBL" id="AWM77771.1"/>
    </source>
</evidence>
<evidence type="ECO:0000256" key="4">
    <source>
        <dbReference type="ARBA" id="ARBA00044050"/>
    </source>
</evidence>
<evidence type="ECO:0000256" key="1">
    <source>
        <dbReference type="ARBA" id="ARBA00006484"/>
    </source>
</evidence>
<name>A0A2Z3HWS1_9CAUL</name>
<gene>
    <name evidence="12" type="ORF">HYN04_08340</name>
</gene>
<evidence type="ECO:0000256" key="10">
    <source>
        <dbReference type="ARBA" id="ARBA00047274"/>
    </source>
</evidence>